<feature type="compositionally biased region" description="Basic and acidic residues" evidence="1">
    <location>
        <begin position="195"/>
        <end position="214"/>
    </location>
</feature>
<keyword evidence="3" id="KW-1185">Reference proteome</keyword>
<accession>A0A182TTH3</accession>
<evidence type="ECO:0000256" key="1">
    <source>
        <dbReference type="SAM" id="MobiDB-lite"/>
    </source>
</evidence>
<feature type="compositionally biased region" description="Basic and acidic residues" evidence="1">
    <location>
        <begin position="141"/>
        <end position="154"/>
    </location>
</feature>
<dbReference type="AlphaFoldDB" id="A0A182TTH3"/>
<sequence length="220" mass="24142">MQQPPQRIDINRNDILGDRKMELSDRKLSSNWHQAFQATDGTTPQDKFKGLARSPQNQNEPAHIRSIPAFSYLNPNNQQILRYSPNQHRDASGEPTTVHASPHPSPVRQSPVEQPTREASTPPTRLGLLGLGGGGAGKKAAKAELKAREKENKERKKREKKAKKEKEKAAANGLTPSSTSSSGGSAASSGASSGEKQRKEPAGRKKRSEQKEQQQEQQQI</sequence>
<organism evidence="2 3">
    <name type="scientific">Anopheles melas</name>
    <dbReference type="NCBI Taxonomy" id="34690"/>
    <lineage>
        <taxon>Eukaryota</taxon>
        <taxon>Metazoa</taxon>
        <taxon>Ecdysozoa</taxon>
        <taxon>Arthropoda</taxon>
        <taxon>Hexapoda</taxon>
        <taxon>Insecta</taxon>
        <taxon>Pterygota</taxon>
        <taxon>Neoptera</taxon>
        <taxon>Endopterygota</taxon>
        <taxon>Diptera</taxon>
        <taxon>Nematocera</taxon>
        <taxon>Culicoidea</taxon>
        <taxon>Culicidae</taxon>
        <taxon>Anophelinae</taxon>
        <taxon>Anopheles</taxon>
    </lineage>
</organism>
<proteinExistence type="predicted"/>
<evidence type="ECO:0000313" key="2">
    <source>
        <dbReference type="EnsemblMetazoa" id="AMEC008037-PA"/>
    </source>
</evidence>
<feature type="compositionally biased region" description="Polar residues" evidence="1">
    <location>
        <begin position="29"/>
        <end position="45"/>
    </location>
</feature>
<dbReference type="EnsemblMetazoa" id="AMEC008037-RA">
    <property type="protein sequence ID" value="AMEC008037-PA"/>
    <property type="gene ID" value="AMEC008037"/>
</dbReference>
<feature type="compositionally biased region" description="Low complexity" evidence="1">
    <location>
        <begin position="170"/>
        <end position="194"/>
    </location>
</feature>
<feature type="region of interest" description="Disordered" evidence="1">
    <location>
        <begin position="26"/>
        <end position="62"/>
    </location>
</feature>
<feature type="region of interest" description="Disordered" evidence="1">
    <location>
        <begin position="85"/>
        <end position="220"/>
    </location>
</feature>
<feature type="compositionally biased region" description="Polar residues" evidence="1">
    <location>
        <begin position="107"/>
        <end position="123"/>
    </location>
</feature>
<protein>
    <submittedName>
        <fullName evidence="2">Uncharacterized protein</fullName>
    </submittedName>
</protein>
<dbReference type="STRING" id="34690.A0A182TTH3"/>
<dbReference type="VEuPathDB" id="VectorBase:AMEC008037"/>
<dbReference type="Proteomes" id="UP000075902">
    <property type="component" value="Unassembled WGS sequence"/>
</dbReference>
<reference evidence="2" key="2">
    <citation type="submission" date="2020-05" db="UniProtKB">
        <authorList>
            <consortium name="EnsemblMetazoa"/>
        </authorList>
    </citation>
    <scope>IDENTIFICATION</scope>
    <source>
        <strain evidence="2">CM1001059</strain>
    </source>
</reference>
<reference evidence="3" key="1">
    <citation type="submission" date="2014-01" db="EMBL/GenBank/DDBJ databases">
        <title>The Genome Sequence of Anopheles melas CM1001059_A (V2).</title>
        <authorList>
            <consortium name="The Broad Institute Genomics Platform"/>
            <person name="Neafsey D.E."/>
            <person name="Besansky N."/>
            <person name="Howell P."/>
            <person name="Walton C."/>
            <person name="Young S.K."/>
            <person name="Zeng Q."/>
            <person name="Gargeya S."/>
            <person name="Fitzgerald M."/>
            <person name="Haas B."/>
            <person name="Abouelleil A."/>
            <person name="Allen A.W."/>
            <person name="Alvarado L."/>
            <person name="Arachchi H.M."/>
            <person name="Berlin A.M."/>
            <person name="Chapman S.B."/>
            <person name="Gainer-Dewar J."/>
            <person name="Goldberg J."/>
            <person name="Griggs A."/>
            <person name="Gujja S."/>
            <person name="Hansen M."/>
            <person name="Howarth C."/>
            <person name="Imamovic A."/>
            <person name="Ireland A."/>
            <person name="Larimer J."/>
            <person name="McCowan C."/>
            <person name="Murphy C."/>
            <person name="Pearson M."/>
            <person name="Poon T.W."/>
            <person name="Priest M."/>
            <person name="Roberts A."/>
            <person name="Saif S."/>
            <person name="Shea T."/>
            <person name="Sisk P."/>
            <person name="Sykes S."/>
            <person name="Wortman J."/>
            <person name="Nusbaum C."/>
            <person name="Birren B."/>
        </authorList>
    </citation>
    <scope>NUCLEOTIDE SEQUENCE [LARGE SCALE GENOMIC DNA]</scope>
    <source>
        <strain evidence="3">CM1001059</strain>
    </source>
</reference>
<name>A0A182TTH3_9DIPT</name>
<evidence type="ECO:0000313" key="3">
    <source>
        <dbReference type="Proteomes" id="UP000075902"/>
    </source>
</evidence>